<evidence type="ECO:0000256" key="2">
    <source>
        <dbReference type="ARBA" id="ARBA00023239"/>
    </source>
</evidence>
<feature type="domain" description="Class II aldolase/adducin N-terminal" evidence="3">
    <location>
        <begin position="3"/>
        <end position="192"/>
    </location>
</feature>
<dbReference type="GO" id="GO:0005829">
    <property type="term" value="C:cytosol"/>
    <property type="evidence" value="ECO:0007669"/>
    <property type="project" value="TreeGrafter"/>
</dbReference>
<sequence>MRESVALACRVLAATGLVEHVLGHISVRTSPDELLVRCRGPRESGLRYTTAEDIRPVPLHGTPETGDWSVPNELPIHTEVLRRHPEATAVVHAHPPAVVTMALAGLPWLPLFGAYDIPAARLAADGIPVWPRSVLVNDHDLAGQMADAMGDRPVLVLSGHGLVSVAGGDPETAVARAVLQAIAVDTLARHTLAVAQAGGSRWRSPTRTWRSCPIWAGRSTSRPCGGTWCGAPKTPEVPASTTRRAAVRDEYLKGVLASEKKNLDSSEIAARDEFNRQHPPNKGLVVEDDLRKMELPARPWRNNRGHYFDLADYEVLSAHISELKPGNNSVRHRHTTEAYLYVVKGHGFSLINYDDEPIEVVEWQEGTLFAPPRWAWHQHFNLDGNDTARYLAIQDTGLLRTMRLHNIERHGVQLSPEEGKQLLDAAVESGTTHGARK</sequence>
<dbReference type="InterPro" id="IPR050197">
    <property type="entry name" value="Aldolase_class_II_sugar_metab"/>
</dbReference>
<dbReference type="KEGG" id="acab:QRX50_37680"/>
<keyword evidence="2" id="KW-0456">Lyase</keyword>
<dbReference type="InterPro" id="IPR014710">
    <property type="entry name" value="RmlC-like_jellyroll"/>
</dbReference>
<dbReference type="InterPro" id="IPR001303">
    <property type="entry name" value="Aldolase_II/adducin_N"/>
</dbReference>
<keyword evidence="5" id="KW-1185">Reference proteome</keyword>
<reference evidence="4 5" key="1">
    <citation type="submission" date="2023-06" db="EMBL/GenBank/DDBJ databases">
        <authorList>
            <person name="Oyuntsetseg B."/>
            <person name="Kim S.B."/>
        </authorList>
    </citation>
    <scope>NUCLEOTIDE SEQUENCE [LARGE SCALE GENOMIC DNA]</scope>
    <source>
        <strain evidence="4 5">2-15</strain>
    </source>
</reference>
<organism evidence="4 5">
    <name type="scientific">Amycolatopsis carbonis</name>
    <dbReference type="NCBI Taxonomy" id="715471"/>
    <lineage>
        <taxon>Bacteria</taxon>
        <taxon>Bacillati</taxon>
        <taxon>Actinomycetota</taxon>
        <taxon>Actinomycetes</taxon>
        <taxon>Pseudonocardiales</taxon>
        <taxon>Pseudonocardiaceae</taxon>
        <taxon>Amycolatopsis</taxon>
    </lineage>
</organism>
<dbReference type="GO" id="GO:0046872">
    <property type="term" value="F:metal ion binding"/>
    <property type="evidence" value="ECO:0007669"/>
    <property type="project" value="UniProtKB-KW"/>
</dbReference>
<dbReference type="AlphaFoldDB" id="A0A9Y2MTQ7"/>
<dbReference type="Pfam" id="PF00596">
    <property type="entry name" value="Aldolase_II"/>
    <property type="match status" value="1"/>
</dbReference>
<dbReference type="SUPFAM" id="SSF53639">
    <property type="entry name" value="AraD/HMP-PK domain-like"/>
    <property type="match status" value="1"/>
</dbReference>
<dbReference type="PANTHER" id="PTHR22789:SF0">
    <property type="entry name" value="3-OXO-TETRONATE 4-PHOSPHATE DECARBOXYLASE-RELATED"/>
    <property type="match status" value="1"/>
</dbReference>
<accession>A0A9Y2MTQ7</accession>
<protein>
    <submittedName>
        <fullName evidence="4">Class II aldolase/adducin family protein</fullName>
    </submittedName>
</protein>
<name>A0A9Y2MTQ7_9PSEU</name>
<evidence type="ECO:0000313" key="4">
    <source>
        <dbReference type="EMBL" id="WIX77093.1"/>
    </source>
</evidence>
<dbReference type="GO" id="GO:0016832">
    <property type="term" value="F:aldehyde-lyase activity"/>
    <property type="evidence" value="ECO:0007669"/>
    <property type="project" value="TreeGrafter"/>
</dbReference>
<dbReference type="SUPFAM" id="SSF51182">
    <property type="entry name" value="RmlC-like cupins"/>
    <property type="match status" value="1"/>
</dbReference>
<evidence type="ECO:0000256" key="1">
    <source>
        <dbReference type="ARBA" id="ARBA00022723"/>
    </source>
</evidence>
<dbReference type="InterPro" id="IPR036409">
    <property type="entry name" value="Aldolase_II/adducin_N_sf"/>
</dbReference>
<evidence type="ECO:0000259" key="3">
    <source>
        <dbReference type="SMART" id="SM01007"/>
    </source>
</evidence>
<dbReference type="GO" id="GO:0019323">
    <property type="term" value="P:pentose catabolic process"/>
    <property type="evidence" value="ECO:0007669"/>
    <property type="project" value="TreeGrafter"/>
</dbReference>
<dbReference type="PANTHER" id="PTHR22789">
    <property type="entry name" value="FUCULOSE PHOSPHATE ALDOLASE"/>
    <property type="match status" value="1"/>
</dbReference>
<dbReference type="SMART" id="SM01007">
    <property type="entry name" value="Aldolase_II"/>
    <property type="match status" value="1"/>
</dbReference>
<dbReference type="EMBL" id="CP127294">
    <property type="protein sequence ID" value="WIX77093.1"/>
    <property type="molecule type" value="Genomic_DNA"/>
</dbReference>
<keyword evidence="1" id="KW-0479">Metal-binding</keyword>
<dbReference type="Gene3D" id="3.40.225.10">
    <property type="entry name" value="Class II aldolase/adducin N-terminal domain"/>
    <property type="match status" value="1"/>
</dbReference>
<dbReference type="Gene3D" id="2.60.120.10">
    <property type="entry name" value="Jelly Rolls"/>
    <property type="match status" value="1"/>
</dbReference>
<dbReference type="Proteomes" id="UP001236014">
    <property type="component" value="Chromosome"/>
</dbReference>
<dbReference type="InterPro" id="IPR013096">
    <property type="entry name" value="Cupin_2"/>
</dbReference>
<dbReference type="RefSeq" id="WP_285967835.1">
    <property type="nucleotide sequence ID" value="NZ_CP127294.1"/>
</dbReference>
<proteinExistence type="predicted"/>
<dbReference type="InterPro" id="IPR011051">
    <property type="entry name" value="RmlC_Cupin_sf"/>
</dbReference>
<evidence type="ECO:0000313" key="5">
    <source>
        <dbReference type="Proteomes" id="UP001236014"/>
    </source>
</evidence>
<dbReference type="Pfam" id="PF07883">
    <property type="entry name" value="Cupin_2"/>
    <property type="match status" value="1"/>
</dbReference>
<gene>
    <name evidence="4" type="ORF">QRX50_37680</name>
</gene>